<gene>
    <name evidence="2" type="primary">RPA1</name>
    <name evidence="2" type="ORF">SNAT2548_LOCUS30452</name>
</gene>
<dbReference type="AlphaFoldDB" id="A0A812TMM2"/>
<organism evidence="2 3">
    <name type="scientific">Symbiodinium natans</name>
    <dbReference type="NCBI Taxonomy" id="878477"/>
    <lineage>
        <taxon>Eukaryota</taxon>
        <taxon>Sar</taxon>
        <taxon>Alveolata</taxon>
        <taxon>Dinophyceae</taxon>
        <taxon>Suessiales</taxon>
        <taxon>Symbiodiniaceae</taxon>
        <taxon>Symbiodinium</taxon>
    </lineage>
</organism>
<sequence length="290" mass="32850">MVKERHMVELAPFLKKPKVIPLDPEKVVYIVFNTRDDSQCSVAFLLRHEFRQRRWDARLFCPGQDLMQRTPSGTQKLRKNAKARESEPVDFDGVLPVATKAVAVVLMSKGLPFDPVALGAAAILKRTGLGALTVLSQESFWKPDEDYFQLLRDGSVLQEEDRDLVEQILPGYTDAELADALAPLYKILAWTVSPEQNQSLLRQEFSIVEERAKKELQRRIEKVEEQGADAVECFPPSVTPYHMRKESALESEHSSVINLSEVETRMTKSQSLATYGIIMDEGEPVQTDEF</sequence>
<reference evidence="2" key="1">
    <citation type="submission" date="2021-02" db="EMBL/GenBank/DDBJ databases">
        <authorList>
            <person name="Dougan E. K."/>
            <person name="Rhodes N."/>
            <person name="Thang M."/>
            <person name="Chan C."/>
        </authorList>
    </citation>
    <scope>NUCLEOTIDE SEQUENCE</scope>
</reference>
<accession>A0A812TMM2</accession>
<evidence type="ECO:0000313" key="2">
    <source>
        <dbReference type="EMBL" id="CAE7543077.1"/>
    </source>
</evidence>
<evidence type="ECO:0000256" key="1">
    <source>
        <dbReference type="SAM" id="Coils"/>
    </source>
</evidence>
<proteinExistence type="predicted"/>
<comment type="caution">
    <text evidence="2">The sequence shown here is derived from an EMBL/GenBank/DDBJ whole genome shotgun (WGS) entry which is preliminary data.</text>
</comment>
<protein>
    <submittedName>
        <fullName evidence="2">RPA1 protein</fullName>
    </submittedName>
</protein>
<name>A0A812TMM2_9DINO</name>
<keyword evidence="1" id="KW-0175">Coiled coil</keyword>
<feature type="coiled-coil region" evidence="1">
    <location>
        <begin position="206"/>
        <end position="233"/>
    </location>
</feature>
<keyword evidence="3" id="KW-1185">Reference proteome</keyword>
<dbReference type="EMBL" id="CAJNDS010002607">
    <property type="protein sequence ID" value="CAE7543077.1"/>
    <property type="molecule type" value="Genomic_DNA"/>
</dbReference>
<evidence type="ECO:0000313" key="3">
    <source>
        <dbReference type="Proteomes" id="UP000604046"/>
    </source>
</evidence>
<dbReference type="Proteomes" id="UP000604046">
    <property type="component" value="Unassembled WGS sequence"/>
</dbReference>